<feature type="binding site" evidence="4">
    <location>
        <position position="44"/>
    </location>
    <ligand>
        <name>pyruvate</name>
        <dbReference type="ChEBI" id="CHEBI:15361"/>
    </ligand>
</feature>
<sequence length="291" mass="31260">MQGIIAAVPTPVDAAGVPSETLFLEHARWALANGCDGLNVLGSTGEANSFDSATRRQIMAWAARGLDLDRLMVGTGTPSLAETISLTIHADDLGYPVALVLPPYYYTPPSEDGLVRWYTALHEALGDRPIKVWFYNYPQMTGFVIPEEVIARLHALAPERFNGIKDSSGDLDYCRRIVTAHPGFAVFPSSETSLSVAPEAGFAGCISATVNQSAPLCARVWKGEATPTLMEQIGNIRAAIAAGPLIPSVKHLVTRRTGNPLWANAVPPFTKLSDPERAALDHMVPEEETVA</sequence>
<evidence type="ECO:0000313" key="5">
    <source>
        <dbReference type="EMBL" id="SMC91125.1"/>
    </source>
</evidence>
<dbReference type="PANTHER" id="PTHR12128:SF67">
    <property type="entry name" value="BLR3884 PROTEIN"/>
    <property type="match status" value="1"/>
</dbReference>
<dbReference type="RefSeq" id="WP_084353420.1">
    <property type="nucleotide sequence ID" value="NZ_FWYD01000010.1"/>
</dbReference>
<gene>
    <name evidence="5" type="ORF">SAMN06295998_11035</name>
</gene>
<dbReference type="CDD" id="cd00408">
    <property type="entry name" value="DHDPS-like"/>
    <property type="match status" value="1"/>
</dbReference>
<dbReference type="InterPro" id="IPR013785">
    <property type="entry name" value="Aldolase_TIM"/>
</dbReference>
<dbReference type="InterPro" id="IPR002220">
    <property type="entry name" value="DapA-like"/>
</dbReference>
<dbReference type="EMBL" id="FWYD01000010">
    <property type="protein sequence ID" value="SMC91125.1"/>
    <property type="molecule type" value="Genomic_DNA"/>
</dbReference>
<organism evidence="5 6">
    <name type="scientific">Primorskyibacter flagellatus</name>
    <dbReference type="NCBI Taxonomy" id="1387277"/>
    <lineage>
        <taxon>Bacteria</taxon>
        <taxon>Pseudomonadati</taxon>
        <taxon>Pseudomonadota</taxon>
        <taxon>Alphaproteobacteria</taxon>
        <taxon>Rhodobacterales</taxon>
        <taxon>Roseobacteraceae</taxon>
        <taxon>Primorskyibacter</taxon>
    </lineage>
</organism>
<evidence type="ECO:0000256" key="4">
    <source>
        <dbReference type="PIRSR" id="PIRSR001365-2"/>
    </source>
</evidence>
<protein>
    <submittedName>
        <fullName evidence="5">4-hydroxy-tetrahydrodipicolinate synthase</fullName>
    </submittedName>
</protein>
<evidence type="ECO:0000256" key="2">
    <source>
        <dbReference type="PIRNR" id="PIRNR001365"/>
    </source>
</evidence>
<dbReference type="STRING" id="1387277.SAMN06295998_11035"/>
<dbReference type="SUPFAM" id="SSF51569">
    <property type="entry name" value="Aldolase"/>
    <property type="match status" value="1"/>
</dbReference>
<feature type="active site" description="Schiff-base intermediate with substrate" evidence="3">
    <location>
        <position position="165"/>
    </location>
</feature>
<feature type="active site" description="Proton donor/acceptor" evidence="3">
    <location>
        <position position="135"/>
    </location>
</feature>
<evidence type="ECO:0000256" key="3">
    <source>
        <dbReference type="PIRSR" id="PIRSR001365-1"/>
    </source>
</evidence>
<evidence type="ECO:0000313" key="6">
    <source>
        <dbReference type="Proteomes" id="UP000192330"/>
    </source>
</evidence>
<dbReference type="Pfam" id="PF00701">
    <property type="entry name" value="DHDPS"/>
    <property type="match status" value="1"/>
</dbReference>
<dbReference type="OrthoDB" id="9782828at2"/>
<keyword evidence="6" id="KW-1185">Reference proteome</keyword>
<dbReference type="Gene3D" id="3.20.20.70">
    <property type="entry name" value="Aldolase class I"/>
    <property type="match status" value="1"/>
</dbReference>
<dbReference type="PANTHER" id="PTHR12128">
    <property type="entry name" value="DIHYDRODIPICOLINATE SYNTHASE"/>
    <property type="match status" value="1"/>
</dbReference>
<dbReference type="GO" id="GO:0008840">
    <property type="term" value="F:4-hydroxy-tetrahydrodipicolinate synthase activity"/>
    <property type="evidence" value="ECO:0007669"/>
    <property type="project" value="TreeGrafter"/>
</dbReference>
<accession>A0A1W2D0K6</accession>
<reference evidence="5 6" key="1">
    <citation type="submission" date="2017-04" db="EMBL/GenBank/DDBJ databases">
        <authorList>
            <person name="Afonso C.L."/>
            <person name="Miller P.J."/>
            <person name="Scott M.A."/>
            <person name="Spackman E."/>
            <person name="Goraichik I."/>
            <person name="Dimitrov K.M."/>
            <person name="Suarez D.L."/>
            <person name="Swayne D.E."/>
        </authorList>
    </citation>
    <scope>NUCLEOTIDE SEQUENCE [LARGE SCALE GENOMIC DNA]</scope>
    <source>
        <strain evidence="5 6">CGMCC 1.12644</strain>
    </source>
</reference>
<feature type="binding site" evidence="4">
    <location>
        <position position="206"/>
    </location>
    <ligand>
        <name>pyruvate</name>
        <dbReference type="ChEBI" id="CHEBI:15361"/>
    </ligand>
</feature>
<dbReference type="Proteomes" id="UP000192330">
    <property type="component" value="Unassembled WGS sequence"/>
</dbReference>
<dbReference type="PIRSF" id="PIRSF001365">
    <property type="entry name" value="DHDPS"/>
    <property type="match status" value="1"/>
</dbReference>
<dbReference type="PRINTS" id="PR00146">
    <property type="entry name" value="DHPICSNTHASE"/>
</dbReference>
<proteinExistence type="inferred from homology"/>
<keyword evidence="1 2" id="KW-0456">Lyase</keyword>
<name>A0A1W2D0K6_9RHOB</name>
<evidence type="ECO:0000256" key="1">
    <source>
        <dbReference type="ARBA" id="ARBA00023239"/>
    </source>
</evidence>
<dbReference type="AlphaFoldDB" id="A0A1W2D0K6"/>
<dbReference type="SMART" id="SM01130">
    <property type="entry name" value="DHDPS"/>
    <property type="match status" value="1"/>
</dbReference>
<comment type="similarity">
    <text evidence="2">Belongs to the DapA family.</text>
</comment>